<dbReference type="InterPro" id="IPR015422">
    <property type="entry name" value="PyrdxlP-dep_Trfase_small"/>
</dbReference>
<dbReference type="Pfam" id="PF00202">
    <property type="entry name" value="Aminotran_3"/>
    <property type="match status" value="1"/>
</dbReference>
<evidence type="ECO:0000256" key="2">
    <source>
        <dbReference type="ARBA" id="ARBA00008954"/>
    </source>
</evidence>
<comment type="cofactor">
    <cofactor evidence="1">
        <name>pyridoxal 5'-phosphate</name>
        <dbReference type="ChEBI" id="CHEBI:597326"/>
    </cofactor>
</comment>
<dbReference type="InterPro" id="IPR005814">
    <property type="entry name" value="Aminotrans_3"/>
</dbReference>
<organism evidence="7 8">
    <name type="scientific">Rhodobacter viridis</name>
    <dbReference type="NCBI Taxonomy" id="1054202"/>
    <lineage>
        <taxon>Bacteria</taxon>
        <taxon>Pseudomonadati</taxon>
        <taxon>Pseudomonadota</taxon>
        <taxon>Alphaproteobacteria</taxon>
        <taxon>Rhodobacterales</taxon>
        <taxon>Rhodobacter group</taxon>
        <taxon>Rhodobacter</taxon>
    </lineage>
</organism>
<keyword evidence="4 7" id="KW-0808">Transferase</keyword>
<gene>
    <name evidence="7" type="ORF">C8J30_10117</name>
</gene>
<name>A0A318U1Y4_9RHOB</name>
<dbReference type="GO" id="GO:0008483">
    <property type="term" value="F:transaminase activity"/>
    <property type="evidence" value="ECO:0007669"/>
    <property type="project" value="UniProtKB-KW"/>
</dbReference>
<dbReference type="InterPro" id="IPR015421">
    <property type="entry name" value="PyrdxlP-dep_Trfase_major"/>
</dbReference>
<dbReference type="EMBL" id="QJTK01000001">
    <property type="protein sequence ID" value="PYF12637.1"/>
    <property type="molecule type" value="Genomic_DNA"/>
</dbReference>
<sequence>MTHPFLNPSAAAEAPPGWHEADRAHLIHPQHHPVDHAAPVLWSRGEGAFLIDAEGRRLIDGLSGMWNVHLGHARPELIAAATTQLQQLAFANTYAGASHGPGVALAEKLSEIAPEGIEAFFFTTSGSEATETSVRTARWFWQSVGQPRKTKIISRDYSYHGSTGVAASVTGVTEFSQGFGPPAPDILHIPSPYPYRFEGTGQEAADLLEQAILREGPETVAAFIAEPVQGGGGGVIVPQDDYFPRIREICDRYDVLFIADEVITGFGRTGHWFAVAHWGVRPDIVQFAKGITSGYIPLGGIGVSGRIKAALDAAPPAKRWWHGFTASAHPVACAVALETIRILEAEGLAERAARKGKHLLGRLHAGLADHPNVGDIRGLGLLFGIELVADRTTKRRFGPETDLAPRLRRELFARGLSTRVLTDVICLAPPLTTPDAELEAIADIVTGAIHAVLPPVLSANTQRKNP</sequence>
<proteinExistence type="inferred from homology"/>
<dbReference type="PANTHER" id="PTHR43094:SF1">
    <property type="entry name" value="AMINOTRANSFERASE CLASS-III"/>
    <property type="match status" value="1"/>
</dbReference>
<dbReference type="CDD" id="cd00610">
    <property type="entry name" value="OAT_like"/>
    <property type="match status" value="1"/>
</dbReference>
<comment type="caution">
    <text evidence="7">The sequence shown here is derived from an EMBL/GenBank/DDBJ whole genome shotgun (WGS) entry which is preliminary data.</text>
</comment>
<dbReference type="PROSITE" id="PS00600">
    <property type="entry name" value="AA_TRANSFER_CLASS_3"/>
    <property type="match status" value="1"/>
</dbReference>
<accession>A0A318U1Y4</accession>
<dbReference type="AlphaFoldDB" id="A0A318U1Y4"/>
<evidence type="ECO:0000313" key="8">
    <source>
        <dbReference type="Proteomes" id="UP000247727"/>
    </source>
</evidence>
<keyword evidence="5 6" id="KW-0663">Pyridoxal phosphate</keyword>
<dbReference type="RefSeq" id="WP_110803705.1">
    <property type="nucleotide sequence ID" value="NZ_QJTK01000001.1"/>
</dbReference>
<evidence type="ECO:0000313" key="7">
    <source>
        <dbReference type="EMBL" id="PYF12637.1"/>
    </source>
</evidence>
<dbReference type="PANTHER" id="PTHR43094">
    <property type="entry name" value="AMINOTRANSFERASE"/>
    <property type="match status" value="1"/>
</dbReference>
<dbReference type="InterPro" id="IPR015424">
    <property type="entry name" value="PyrdxlP-dep_Trfase"/>
</dbReference>
<evidence type="ECO:0000256" key="5">
    <source>
        <dbReference type="ARBA" id="ARBA00022898"/>
    </source>
</evidence>
<evidence type="ECO:0000256" key="1">
    <source>
        <dbReference type="ARBA" id="ARBA00001933"/>
    </source>
</evidence>
<protein>
    <submittedName>
        <fullName evidence="7">Adenosylmethionine-8-amino-7-oxononanoate aminotransferase</fullName>
    </submittedName>
</protein>
<evidence type="ECO:0000256" key="4">
    <source>
        <dbReference type="ARBA" id="ARBA00022679"/>
    </source>
</evidence>
<dbReference type="Gene3D" id="3.40.640.10">
    <property type="entry name" value="Type I PLP-dependent aspartate aminotransferase-like (Major domain)"/>
    <property type="match status" value="1"/>
</dbReference>
<dbReference type="InterPro" id="IPR049704">
    <property type="entry name" value="Aminotrans_3_PPA_site"/>
</dbReference>
<dbReference type="OrthoDB" id="9801834at2"/>
<dbReference type="Gene3D" id="3.90.1150.10">
    <property type="entry name" value="Aspartate Aminotransferase, domain 1"/>
    <property type="match status" value="1"/>
</dbReference>
<dbReference type="FunFam" id="3.40.640.10:FF:000014">
    <property type="entry name" value="Adenosylmethionine-8-amino-7-oxononanoate aminotransferase, probable"/>
    <property type="match status" value="1"/>
</dbReference>
<dbReference type="Proteomes" id="UP000247727">
    <property type="component" value="Unassembled WGS sequence"/>
</dbReference>
<keyword evidence="3 7" id="KW-0032">Aminotransferase</keyword>
<comment type="similarity">
    <text evidence="2 6">Belongs to the class-III pyridoxal-phosphate-dependent aminotransferase family.</text>
</comment>
<dbReference type="SUPFAM" id="SSF53383">
    <property type="entry name" value="PLP-dependent transferases"/>
    <property type="match status" value="1"/>
</dbReference>
<dbReference type="GO" id="GO:0030170">
    <property type="term" value="F:pyridoxal phosphate binding"/>
    <property type="evidence" value="ECO:0007669"/>
    <property type="project" value="InterPro"/>
</dbReference>
<evidence type="ECO:0000256" key="6">
    <source>
        <dbReference type="RuleBase" id="RU003560"/>
    </source>
</evidence>
<reference evidence="7 8" key="1">
    <citation type="submission" date="2018-06" db="EMBL/GenBank/DDBJ databases">
        <title>Genomic Encyclopedia of Type Strains, Phase III (KMG-III): the genomes of soil and plant-associated and newly described type strains.</title>
        <authorList>
            <person name="Whitman W."/>
        </authorList>
    </citation>
    <scope>NUCLEOTIDE SEQUENCE [LARGE SCALE GENOMIC DNA]</scope>
    <source>
        <strain evidence="7 8">JA737</strain>
    </source>
</reference>
<evidence type="ECO:0000256" key="3">
    <source>
        <dbReference type="ARBA" id="ARBA00022576"/>
    </source>
</evidence>
<keyword evidence="8" id="KW-1185">Reference proteome</keyword>